<evidence type="ECO:0000313" key="2">
    <source>
        <dbReference type="Proteomes" id="UP000063991"/>
    </source>
</evidence>
<protein>
    <submittedName>
        <fullName evidence="1">Uncharacterized protein</fullName>
    </submittedName>
</protein>
<sequence>MDQFLLFHVESKRKNCCKVWLQRTRCNEATEILTSYFIHVTSKKIEDSGYMKTIKSTEFLYEVSVEKAELGYKIHDIEVVLRYSCIEEYISKDFLVVDVGSHLYHLSIEAIQIEPVENLEEVSSKVKYVLSEQEEPIEWLEKINIHKQLKMGEGDDFTIIEYEKKTLNLNGLYIPLLDECCAI</sequence>
<reference evidence="1 2" key="1">
    <citation type="submission" date="2015-12" db="EMBL/GenBank/DDBJ databases">
        <authorList>
            <person name="Shamseldin A."/>
            <person name="Moawad H."/>
            <person name="Abd El-Rahim W.M."/>
            <person name="Sadowsky M.J."/>
        </authorList>
    </citation>
    <scope>NUCLEOTIDE SEQUENCE [LARGE SCALE GENOMIC DNA]</scope>
    <source>
        <strain evidence="1 2">D7</strain>
    </source>
</reference>
<dbReference type="Proteomes" id="UP000063991">
    <property type="component" value="Chromosome"/>
</dbReference>
<dbReference type="AlphaFoldDB" id="A0A126PZR0"/>
<name>A0A126PZR0_ALTMA</name>
<accession>A0A126PZR0</accession>
<evidence type="ECO:0000313" key="1">
    <source>
        <dbReference type="EMBL" id="AMJ98517.1"/>
    </source>
</evidence>
<gene>
    <name evidence="1" type="ORF">AVL55_10270</name>
</gene>
<proteinExistence type="predicted"/>
<dbReference type="EMBL" id="CP014323">
    <property type="protein sequence ID" value="AMJ98517.1"/>
    <property type="molecule type" value="Genomic_DNA"/>
</dbReference>
<organism evidence="1 2">
    <name type="scientific">Alteromonas macleodii</name>
    <name type="common">Pseudoalteromonas macleodii</name>
    <dbReference type="NCBI Taxonomy" id="28108"/>
    <lineage>
        <taxon>Bacteria</taxon>
        <taxon>Pseudomonadati</taxon>
        <taxon>Pseudomonadota</taxon>
        <taxon>Gammaproteobacteria</taxon>
        <taxon>Alteromonadales</taxon>
        <taxon>Alteromonadaceae</taxon>
        <taxon>Alteromonas/Salinimonas group</taxon>
        <taxon>Alteromonas</taxon>
    </lineage>
</organism>